<keyword evidence="7 18" id="KW-0752">Steroid biosynthesis</keyword>
<dbReference type="Pfam" id="PF01222">
    <property type="entry name" value="ERG4_ERG24"/>
    <property type="match status" value="1"/>
</dbReference>
<feature type="transmembrane region" description="Helical" evidence="18">
    <location>
        <begin position="47"/>
        <end position="69"/>
    </location>
</feature>
<accession>A0A3N4M063</accession>
<comment type="catalytic activity">
    <reaction evidence="17">
        <text>ergosterol + NADP(+) = ergosta-5,7,22,24(28)-tetraen-3beta-ol + NADPH + H(+)</text>
        <dbReference type="Rhea" id="RHEA:18501"/>
        <dbReference type="ChEBI" id="CHEBI:15378"/>
        <dbReference type="ChEBI" id="CHEBI:16933"/>
        <dbReference type="ChEBI" id="CHEBI:18249"/>
        <dbReference type="ChEBI" id="CHEBI:57783"/>
        <dbReference type="ChEBI" id="CHEBI:58349"/>
        <dbReference type="EC" id="1.3.1.71"/>
    </reaction>
    <physiologicalReaction direction="right-to-left" evidence="17">
        <dbReference type="Rhea" id="RHEA:18503"/>
    </physiologicalReaction>
</comment>
<keyword evidence="20" id="KW-1185">Reference proteome</keyword>
<comment type="pathway">
    <text evidence="15 18">Steroid metabolism; ergosterol biosynthesis.</text>
</comment>
<dbReference type="PANTHER" id="PTHR21257:SF31">
    <property type="entry name" value="DELTA(24(24(1)))-STEROL REDUCTASE ERG4"/>
    <property type="match status" value="1"/>
</dbReference>
<feature type="transmembrane region" description="Helical" evidence="18">
    <location>
        <begin position="260"/>
        <end position="279"/>
    </location>
</feature>
<feature type="transmembrane region" description="Helical" evidence="18">
    <location>
        <begin position="182"/>
        <end position="203"/>
    </location>
</feature>
<keyword evidence="13 18" id="KW-1207">Sterol metabolism</keyword>
<organism evidence="19 20">
    <name type="scientific">Terfezia boudieri ATCC MYA-4762</name>
    <dbReference type="NCBI Taxonomy" id="1051890"/>
    <lineage>
        <taxon>Eukaryota</taxon>
        <taxon>Fungi</taxon>
        <taxon>Dikarya</taxon>
        <taxon>Ascomycota</taxon>
        <taxon>Pezizomycotina</taxon>
        <taxon>Pezizomycetes</taxon>
        <taxon>Pezizales</taxon>
        <taxon>Pezizaceae</taxon>
        <taxon>Terfezia</taxon>
    </lineage>
</organism>
<evidence type="ECO:0000256" key="7">
    <source>
        <dbReference type="ARBA" id="ARBA00022955"/>
    </source>
</evidence>
<dbReference type="EMBL" id="ML121535">
    <property type="protein sequence ID" value="RPB26311.1"/>
    <property type="molecule type" value="Genomic_DNA"/>
</dbReference>
<keyword evidence="3 18" id="KW-0444">Lipid biosynthesis</keyword>
<dbReference type="GO" id="GO:0005789">
    <property type="term" value="C:endoplasmic reticulum membrane"/>
    <property type="evidence" value="ECO:0007669"/>
    <property type="project" value="UniProtKB-SubCell"/>
</dbReference>
<dbReference type="GO" id="GO:0006696">
    <property type="term" value="P:ergosterol biosynthetic process"/>
    <property type="evidence" value="ECO:0007669"/>
    <property type="project" value="TreeGrafter"/>
</dbReference>
<keyword evidence="14 18" id="KW-0753">Steroid metabolism</keyword>
<evidence type="ECO:0000256" key="18">
    <source>
        <dbReference type="RuleBase" id="RU369120"/>
    </source>
</evidence>
<dbReference type="Proteomes" id="UP000267821">
    <property type="component" value="Unassembled WGS sequence"/>
</dbReference>
<keyword evidence="12 18" id="KW-0472">Membrane</keyword>
<evidence type="ECO:0000256" key="13">
    <source>
        <dbReference type="ARBA" id="ARBA00023166"/>
    </source>
</evidence>
<feature type="transmembrane region" description="Helical" evidence="18">
    <location>
        <begin position="152"/>
        <end position="176"/>
    </location>
</feature>
<dbReference type="PROSITE" id="PS01018">
    <property type="entry name" value="STEROL_REDUCT_2"/>
    <property type="match status" value="1"/>
</dbReference>
<sequence>MAQHKANGRCASSIVSAKSNGTDFAVEKKDGAKVINYKIDDSGVREFGGSLGTFFAMFFFPFLMWYLWIGQVHYNAQLPLPENGESITHFWWKMVGYVMEGATPTWKAWAIYWGFFFWQAVLYVTLPGVLAKGSPMPHRGGQRLDYYCNAVWSLYVTLTTVAVLHITKIFSLYTILDEFGPLLSVSIFSGIAVSFIAYFSAIWRGAEHRMTGSFIYDFFMGAELNPRIGLLDFKMFFEVRLPWYMLLLISCAAAARQYELYGYVTAQVMFCVMVHWFYANACSKGEELIVTTWDMTHEKWGFMLIFWNMAGVPLTYCHGTLYLANQDPSKYKLPTWFITSLYLTYIFAYWVWDSCNSQKNRFRQQEQGTVMLRKSFPQVPWHTLKNPTFIKCKNGGTLLTSGWYGLARKIHYTADMVQLTCWGLITGFESPLPYFLPIFFLVMILHRVGRDIHRCSQKYGEDWEEYKRQVPALFIPVSGILFPFLSASLSQSC</sequence>
<evidence type="ECO:0000256" key="14">
    <source>
        <dbReference type="ARBA" id="ARBA00023221"/>
    </source>
</evidence>
<keyword evidence="4 18" id="KW-0812">Transmembrane</keyword>
<gene>
    <name evidence="19" type="ORF">L211DRAFT_781397</name>
</gene>
<evidence type="ECO:0000256" key="2">
    <source>
        <dbReference type="ARBA" id="ARBA00005402"/>
    </source>
</evidence>
<evidence type="ECO:0000256" key="10">
    <source>
        <dbReference type="ARBA" id="ARBA00023011"/>
    </source>
</evidence>
<evidence type="ECO:0000256" key="6">
    <source>
        <dbReference type="ARBA" id="ARBA00022857"/>
    </source>
</evidence>
<keyword evidence="5" id="KW-0256">Endoplasmic reticulum</keyword>
<dbReference type="AlphaFoldDB" id="A0A3N4M063"/>
<keyword evidence="10 18" id="KW-0756">Sterol biosynthesis</keyword>
<dbReference type="EC" id="1.3.1.71" evidence="16 18"/>
<dbReference type="InterPro" id="IPR018083">
    <property type="entry name" value="Sterol_reductase_CS"/>
</dbReference>
<evidence type="ECO:0000256" key="11">
    <source>
        <dbReference type="ARBA" id="ARBA00023098"/>
    </source>
</evidence>
<feature type="transmembrane region" description="Helical" evidence="18">
    <location>
        <begin position="299"/>
        <end position="323"/>
    </location>
</feature>
<evidence type="ECO:0000256" key="3">
    <source>
        <dbReference type="ARBA" id="ARBA00022516"/>
    </source>
</evidence>
<evidence type="ECO:0000313" key="20">
    <source>
        <dbReference type="Proteomes" id="UP000267821"/>
    </source>
</evidence>
<keyword evidence="11 18" id="KW-0443">Lipid metabolism</keyword>
<keyword evidence="8 18" id="KW-1133">Transmembrane helix</keyword>
<evidence type="ECO:0000256" key="16">
    <source>
        <dbReference type="ARBA" id="ARBA00038892"/>
    </source>
</evidence>
<dbReference type="InterPro" id="IPR001171">
    <property type="entry name" value="ERG24_DHCR-like"/>
</dbReference>
<evidence type="ECO:0000256" key="1">
    <source>
        <dbReference type="ARBA" id="ARBA00004477"/>
    </source>
</evidence>
<comment type="similarity">
    <text evidence="2 18">Belongs to the ERG4/ERG24 family.</text>
</comment>
<feature type="transmembrane region" description="Helical" evidence="18">
    <location>
        <begin position="109"/>
        <end position="131"/>
    </location>
</feature>
<dbReference type="FunFam" id="1.20.120.1630:FF:000003">
    <property type="entry name" value="C-24(28) sterol reductase"/>
    <property type="match status" value="1"/>
</dbReference>
<dbReference type="FunCoup" id="A0A3N4M063">
    <property type="interactions" value="92"/>
</dbReference>
<dbReference type="PANTHER" id="PTHR21257">
    <property type="entry name" value="DELTA(14)-STEROL REDUCTASE"/>
    <property type="match status" value="1"/>
</dbReference>
<name>A0A3N4M063_9PEZI</name>
<dbReference type="GO" id="GO:0000246">
    <property type="term" value="F:Delta24(24-1) sterol reductase activity"/>
    <property type="evidence" value="ECO:0007669"/>
    <property type="project" value="UniProtKB-EC"/>
</dbReference>
<keyword evidence="9 18" id="KW-0560">Oxidoreductase</keyword>
<evidence type="ECO:0000256" key="8">
    <source>
        <dbReference type="ARBA" id="ARBA00022989"/>
    </source>
</evidence>
<comment type="subcellular location">
    <subcellularLocation>
        <location evidence="1">Endoplasmic reticulum membrane</location>
        <topology evidence="1">Multi-pass membrane protein</topology>
    </subcellularLocation>
</comment>
<evidence type="ECO:0000256" key="5">
    <source>
        <dbReference type="ARBA" id="ARBA00022824"/>
    </source>
</evidence>
<evidence type="ECO:0000256" key="9">
    <source>
        <dbReference type="ARBA" id="ARBA00023002"/>
    </source>
</evidence>
<dbReference type="Gene3D" id="1.20.120.1630">
    <property type="match status" value="1"/>
</dbReference>
<keyword evidence="6" id="KW-0521">NADP</keyword>
<evidence type="ECO:0000256" key="17">
    <source>
        <dbReference type="ARBA" id="ARBA00048918"/>
    </source>
</evidence>
<dbReference type="OrthoDB" id="5326588at2759"/>
<feature type="transmembrane region" description="Helical" evidence="18">
    <location>
        <begin position="432"/>
        <end position="449"/>
    </location>
</feature>
<feature type="transmembrane region" description="Helical" evidence="18">
    <location>
        <begin position="470"/>
        <end position="489"/>
    </location>
</feature>
<evidence type="ECO:0000256" key="15">
    <source>
        <dbReference type="ARBA" id="ARBA00029435"/>
    </source>
</evidence>
<proteinExistence type="inferred from homology"/>
<reference evidence="19 20" key="1">
    <citation type="journal article" date="2018" name="Nat. Ecol. Evol.">
        <title>Pezizomycetes genomes reveal the molecular basis of ectomycorrhizal truffle lifestyle.</title>
        <authorList>
            <person name="Murat C."/>
            <person name="Payen T."/>
            <person name="Noel B."/>
            <person name="Kuo A."/>
            <person name="Morin E."/>
            <person name="Chen J."/>
            <person name="Kohler A."/>
            <person name="Krizsan K."/>
            <person name="Balestrini R."/>
            <person name="Da Silva C."/>
            <person name="Montanini B."/>
            <person name="Hainaut M."/>
            <person name="Levati E."/>
            <person name="Barry K.W."/>
            <person name="Belfiori B."/>
            <person name="Cichocki N."/>
            <person name="Clum A."/>
            <person name="Dockter R.B."/>
            <person name="Fauchery L."/>
            <person name="Guy J."/>
            <person name="Iotti M."/>
            <person name="Le Tacon F."/>
            <person name="Lindquist E.A."/>
            <person name="Lipzen A."/>
            <person name="Malagnac F."/>
            <person name="Mello A."/>
            <person name="Molinier V."/>
            <person name="Miyauchi S."/>
            <person name="Poulain J."/>
            <person name="Riccioni C."/>
            <person name="Rubini A."/>
            <person name="Sitrit Y."/>
            <person name="Splivallo R."/>
            <person name="Traeger S."/>
            <person name="Wang M."/>
            <person name="Zifcakova L."/>
            <person name="Wipf D."/>
            <person name="Zambonelli A."/>
            <person name="Paolocci F."/>
            <person name="Nowrousian M."/>
            <person name="Ottonello S."/>
            <person name="Baldrian P."/>
            <person name="Spatafora J.W."/>
            <person name="Henrissat B."/>
            <person name="Nagy L.G."/>
            <person name="Aury J.M."/>
            <person name="Wincker P."/>
            <person name="Grigoriev I.V."/>
            <person name="Bonfante P."/>
            <person name="Martin F.M."/>
        </authorList>
    </citation>
    <scope>NUCLEOTIDE SEQUENCE [LARGE SCALE GENOMIC DNA]</scope>
    <source>
        <strain evidence="19 20">ATCC MYA-4762</strain>
    </source>
</reference>
<dbReference type="STRING" id="1051890.A0A3N4M063"/>
<evidence type="ECO:0000256" key="12">
    <source>
        <dbReference type="ARBA" id="ARBA00023136"/>
    </source>
</evidence>
<dbReference type="InParanoid" id="A0A3N4M063"/>
<dbReference type="PROSITE" id="PS01017">
    <property type="entry name" value="STEROL_REDUCT_1"/>
    <property type="match status" value="1"/>
</dbReference>
<evidence type="ECO:0000256" key="4">
    <source>
        <dbReference type="ARBA" id="ARBA00022692"/>
    </source>
</evidence>
<feature type="transmembrane region" description="Helical" evidence="18">
    <location>
        <begin position="335"/>
        <end position="352"/>
    </location>
</feature>
<protein>
    <recommendedName>
        <fullName evidence="16 18">Delta(24(24(1)))-sterol reductase</fullName>
        <ecNumber evidence="16 18">1.3.1.71</ecNumber>
    </recommendedName>
    <alternativeName>
        <fullName evidence="18">C-24(28) sterol reductase</fullName>
    </alternativeName>
    <alternativeName>
        <fullName evidence="18">Sterol Delta(24(28))-reductase</fullName>
    </alternativeName>
</protein>
<evidence type="ECO:0000313" key="19">
    <source>
        <dbReference type="EMBL" id="RPB26311.1"/>
    </source>
</evidence>